<keyword evidence="10 19" id="KW-0812">Transmembrane</keyword>
<dbReference type="EMBL" id="JAESVB010000004">
    <property type="protein sequence ID" value="MCB8875704.1"/>
    <property type="molecule type" value="Genomic_DNA"/>
</dbReference>
<evidence type="ECO:0000256" key="16">
    <source>
        <dbReference type="ARBA" id="ARBA00032853"/>
    </source>
</evidence>
<comment type="catalytic activity">
    <reaction evidence="18 19">
        <text>alpha-ribazole 5'-phosphate + adenosylcob(III)inamide-GDP = adenosylcob(III)alamin 5'-phosphate + GMP + H(+)</text>
        <dbReference type="Rhea" id="RHEA:23560"/>
        <dbReference type="ChEBI" id="CHEBI:15378"/>
        <dbReference type="ChEBI" id="CHEBI:57918"/>
        <dbReference type="ChEBI" id="CHEBI:58115"/>
        <dbReference type="ChEBI" id="CHEBI:60487"/>
        <dbReference type="ChEBI" id="CHEBI:60493"/>
        <dbReference type="EC" id="2.7.8.26"/>
    </reaction>
</comment>
<reference evidence="20" key="1">
    <citation type="journal article" date="2021" name="Microorganisms">
        <title>Acidisoma silvae sp. nov. and Acidisomacellulosilytica sp. nov., Two Acidophilic Bacteria Isolated from Decaying Wood, Hydrolyzing Cellulose and Producing Poly-3-hydroxybutyrate.</title>
        <authorList>
            <person name="Mieszkin S."/>
            <person name="Pouder E."/>
            <person name="Uroz S."/>
            <person name="Simon-Colin C."/>
            <person name="Alain K."/>
        </authorList>
    </citation>
    <scope>NUCLEOTIDE SEQUENCE</scope>
    <source>
        <strain evidence="20">HW T2.11</strain>
    </source>
</reference>
<dbReference type="NCBIfam" id="TIGR00317">
    <property type="entry name" value="cobS"/>
    <property type="match status" value="1"/>
</dbReference>
<keyword evidence="11 19" id="KW-0460">Magnesium</keyword>
<proteinExistence type="inferred from homology"/>
<evidence type="ECO:0000256" key="6">
    <source>
        <dbReference type="ARBA" id="ARBA00015850"/>
    </source>
</evidence>
<dbReference type="PANTHER" id="PTHR34148:SF1">
    <property type="entry name" value="ADENOSYLCOBINAMIDE-GDP RIBAZOLETRANSFERASE"/>
    <property type="match status" value="1"/>
</dbReference>
<dbReference type="GO" id="GO:0009236">
    <property type="term" value="P:cobalamin biosynthetic process"/>
    <property type="evidence" value="ECO:0007669"/>
    <property type="project" value="UniProtKB-UniRule"/>
</dbReference>
<evidence type="ECO:0000256" key="3">
    <source>
        <dbReference type="ARBA" id="ARBA00004663"/>
    </source>
</evidence>
<comment type="similarity">
    <text evidence="4 19">Belongs to the CobS family.</text>
</comment>
<keyword evidence="7 19" id="KW-1003">Cell membrane</keyword>
<evidence type="ECO:0000256" key="15">
    <source>
        <dbReference type="ARBA" id="ARBA00032605"/>
    </source>
</evidence>
<keyword evidence="9 19" id="KW-0808">Transferase</keyword>
<dbReference type="Pfam" id="PF02654">
    <property type="entry name" value="CobS"/>
    <property type="match status" value="1"/>
</dbReference>
<dbReference type="Proteomes" id="UP000708298">
    <property type="component" value="Unassembled WGS sequence"/>
</dbReference>
<evidence type="ECO:0000256" key="5">
    <source>
        <dbReference type="ARBA" id="ARBA00013200"/>
    </source>
</evidence>
<feature type="transmembrane region" description="Helical" evidence="19">
    <location>
        <begin position="199"/>
        <end position="216"/>
    </location>
</feature>
<evidence type="ECO:0000256" key="19">
    <source>
        <dbReference type="HAMAP-Rule" id="MF_00719"/>
    </source>
</evidence>
<sequence length="250" mass="25167">MAILGDLVSAFGLLTRLPLPKARSVSSMAAGVWAWPLAGLVVGLIGAAVYGLTWHWHLSPFLAGLLSVLAMVIATGGFHEDGLADTADGIGGGATAERRLAIMKDSRIGSFGGLALIASVGLRVGALAQIAEPHLVVPALLAAAMAGRAAMAGVVLLSTPARPGGLAAALGDLDRTRVYAGWAIALLLSLTALHGHHLLPVVVMTVIAVLAMAALGRRTLGGYTGDTLGATEQLTECAVLLALAAISAPV</sequence>
<dbReference type="GO" id="GO:0005886">
    <property type="term" value="C:plasma membrane"/>
    <property type="evidence" value="ECO:0007669"/>
    <property type="project" value="UniProtKB-SubCell"/>
</dbReference>
<comment type="cofactor">
    <cofactor evidence="1 19">
        <name>Mg(2+)</name>
        <dbReference type="ChEBI" id="CHEBI:18420"/>
    </cofactor>
</comment>
<feature type="transmembrane region" description="Helical" evidence="19">
    <location>
        <begin position="108"/>
        <end position="130"/>
    </location>
</feature>
<evidence type="ECO:0000256" key="7">
    <source>
        <dbReference type="ARBA" id="ARBA00022475"/>
    </source>
</evidence>
<accession>A0A963YRL9</accession>
<dbReference type="InterPro" id="IPR003805">
    <property type="entry name" value="CobS"/>
</dbReference>
<dbReference type="RefSeq" id="WP_227321366.1">
    <property type="nucleotide sequence ID" value="NZ_JAESVB010000004.1"/>
</dbReference>
<evidence type="ECO:0000256" key="10">
    <source>
        <dbReference type="ARBA" id="ARBA00022692"/>
    </source>
</evidence>
<evidence type="ECO:0000256" key="12">
    <source>
        <dbReference type="ARBA" id="ARBA00022989"/>
    </source>
</evidence>
<feature type="transmembrane region" description="Helical" evidence="19">
    <location>
        <begin position="32"/>
        <end position="52"/>
    </location>
</feature>
<gene>
    <name evidence="19 20" type="primary">cobS</name>
    <name evidence="20" type="ORF">ASILVAE211_10965</name>
</gene>
<evidence type="ECO:0000256" key="13">
    <source>
        <dbReference type="ARBA" id="ARBA00023136"/>
    </source>
</evidence>
<comment type="caution">
    <text evidence="20">The sequence shown here is derived from an EMBL/GenBank/DDBJ whole genome shotgun (WGS) entry which is preliminary data.</text>
</comment>
<evidence type="ECO:0000313" key="21">
    <source>
        <dbReference type="Proteomes" id="UP000708298"/>
    </source>
</evidence>
<name>A0A963YRL9_9PROT</name>
<feature type="transmembrane region" description="Helical" evidence="19">
    <location>
        <begin position="178"/>
        <end position="193"/>
    </location>
</feature>
<feature type="transmembrane region" description="Helical" evidence="19">
    <location>
        <begin position="58"/>
        <end position="78"/>
    </location>
</feature>
<dbReference type="HAMAP" id="MF_00719">
    <property type="entry name" value="CobS"/>
    <property type="match status" value="1"/>
</dbReference>
<keyword evidence="8 19" id="KW-0169">Cobalamin biosynthesis</keyword>
<evidence type="ECO:0000256" key="9">
    <source>
        <dbReference type="ARBA" id="ARBA00022679"/>
    </source>
</evidence>
<evidence type="ECO:0000256" key="2">
    <source>
        <dbReference type="ARBA" id="ARBA00004651"/>
    </source>
</evidence>
<dbReference type="AlphaFoldDB" id="A0A963YRL9"/>
<evidence type="ECO:0000256" key="1">
    <source>
        <dbReference type="ARBA" id="ARBA00001946"/>
    </source>
</evidence>
<comment type="subcellular location">
    <subcellularLocation>
        <location evidence="2 19">Cell membrane</location>
        <topology evidence="2 19">Multi-pass membrane protein</topology>
    </subcellularLocation>
</comment>
<feature type="transmembrane region" description="Helical" evidence="19">
    <location>
        <begin position="136"/>
        <end position="157"/>
    </location>
</feature>
<comment type="catalytic activity">
    <reaction evidence="17 19">
        <text>alpha-ribazole + adenosylcob(III)inamide-GDP = adenosylcob(III)alamin + GMP + H(+)</text>
        <dbReference type="Rhea" id="RHEA:16049"/>
        <dbReference type="ChEBI" id="CHEBI:10329"/>
        <dbReference type="ChEBI" id="CHEBI:15378"/>
        <dbReference type="ChEBI" id="CHEBI:18408"/>
        <dbReference type="ChEBI" id="CHEBI:58115"/>
        <dbReference type="ChEBI" id="CHEBI:60487"/>
        <dbReference type="EC" id="2.7.8.26"/>
    </reaction>
</comment>
<evidence type="ECO:0000256" key="8">
    <source>
        <dbReference type="ARBA" id="ARBA00022573"/>
    </source>
</evidence>
<dbReference type="GO" id="GO:0051073">
    <property type="term" value="F:adenosylcobinamide-GDP ribazoletransferase activity"/>
    <property type="evidence" value="ECO:0007669"/>
    <property type="project" value="UniProtKB-UniRule"/>
</dbReference>
<dbReference type="GO" id="GO:0008818">
    <property type="term" value="F:cobalamin 5'-phosphate synthase activity"/>
    <property type="evidence" value="ECO:0007669"/>
    <property type="project" value="UniProtKB-UniRule"/>
</dbReference>
<evidence type="ECO:0000256" key="11">
    <source>
        <dbReference type="ARBA" id="ARBA00022842"/>
    </source>
</evidence>
<keyword evidence="12 19" id="KW-1133">Transmembrane helix</keyword>
<evidence type="ECO:0000313" key="20">
    <source>
        <dbReference type="EMBL" id="MCB8875704.1"/>
    </source>
</evidence>
<dbReference type="PANTHER" id="PTHR34148">
    <property type="entry name" value="ADENOSYLCOBINAMIDE-GDP RIBAZOLETRANSFERASE"/>
    <property type="match status" value="1"/>
</dbReference>
<dbReference type="EC" id="2.7.8.26" evidence="5 19"/>
<comment type="pathway">
    <text evidence="3 19">Cofactor biosynthesis; adenosylcobalamin biosynthesis; adenosylcobalamin from cob(II)yrinate a,c-diamide: step 7/7.</text>
</comment>
<reference evidence="20" key="2">
    <citation type="submission" date="2021-01" db="EMBL/GenBank/DDBJ databases">
        <authorList>
            <person name="Mieszkin S."/>
            <person name="Pouder E."/>
            <person name="Alain K."/>
        </authorList>
    </citation>
    <scope>NUCLEOTIDE SEQUENCE</scope>
    <source>
        <strain evidence="20">HW T2.11</strain>
    </source>
</reference>
<evidence type="ECO:0000256" key="18">
    <source>
        <dbReference type="ARBA" id="ARBA00049504"/>
    </source>
</evidence>
<evidence type="ECO:0000256" key="17">
    <source>
        <dbReference type="ARBA" id="ARBA00048623"/>
    </source>
</evidence>
<evidence type="ECO:0000256" key="4">
    <source>
        <dbReference type="ARBA" id="ARBA00010561"/>
    </source>
</evidence>
<organism evidence="20 21">
    <name type="scientific">Acidisoma silvae</name>
    <dbReference type="NCBI Taxonomy" id="2802396"/>
    <lineage>
        <taxon>Bacteria</taxon>
        <taxon>Pseudomonadati</taxon>
        <taxon>Pseudomonadota</taxon>
        <taxon>Alphaproteobacteria</taxon>
        <taxon>Acetobacterales</taxon>
        <taxon>Acidocellaceae</taxon>
        <taxon>Acidisoma</taxon>
    </lineage>
</organism>
<keyword evidence="13 19" id="KW-0472">Membrane</keyword>
<comment type="function">
    <text evidence="14 19">Joins adenosylcobinamide-GDP and alpha-ribazole to generate adenosylcobalamin (Ado-cobalamin). Also synthesizes adenosylcobalamin 5'-phosphate from adenosylcobinamide-GDP and alpha-ribazole 5'-phosphate.</text>
</comment>
<keyword evidence="21" id="KW-1185">Reference proteome</keyword>
<evidence type="ECO:0000256" key="14">
    <source>
        <dbReference type="ARBA" id="ARBA00025228"/>
    </source>
</evidence>
<protein>
    <recommendedName>
        <fullName evidence="6 19">Adenosylcobinamide-GDP ribazoletransferase</fullName>
        <ecNumber evidence="5 19">2.7.8.26</ecNumber>
    </recommendedName>
    <alternativeName>
        <fullName evidence="16 19">Cobalamin synthase</fullName>
    </alternativeName>
    <alternativeName>
        <fullName evidence="15 19">Cobalamin-5'-phosphate synthase</fullName>
    </alternativeName>
</protein>